<dbReference type="GO" id="GO:0051225">
    <property type="term" value="P:spindle assembly"/>
    <property type="evidence" value="ECO:0007669"/>
    <property type="project" value="TreeGrafter"/>
</dbReference>
<feature type="region of interest" description="Disordered" evidence="7">
    <location>
        <begin position="1523"/>
        <end position="1569"/>
    </location>
</feature>
<feature type="compositionally biased region" description="Low complexity" evidence="7">
    <location>
        <begin position="2264"/>
        <end position="2286"/>
    </location>
</feature>
<dbReference type="GO" id="GO:0043015">
    <property type="term" value="F:gamma-tubulin binding"/>
    <property type="evidence" value="ECO:0007669"/>
    <property type="project" value="InterPro"/>
</dbReference>
<dbReference type="GO" id="GO:0007020">
    <property type="term" value="P:microtubule nucleation"/>
    <property type="evidence" value="ECO:0007669"/>
    <property type="project" value="InterPro"/>
</dbReference>
<feature type="compositionally biased region" description="Low complexity" evidence="7">
    <location>
        <begin position="948"/>
        <end position="964"/>
    </location>
</feature>
<keyword evidence="5" id="KW-0206">Cytoskeleton</keyword>
<feature type="compositionally biased region" description="Polar residues" evidence="7">
    <location>
        <begin position="2243"/>
        <end position="2254"/>
    </location>
</feature>
<evidence type="ECO:0000256" key="4">
    <source>
        <dbReference type="ARBA" id="ARBA00022701"/>
    </source>
</evidence>
<dbReference type="GO" id="GO:0051011">
    <property type="term" value="F:microtubule minus-end binding"/>
    <property type="evidence" value="ECO:0007669"/>
    <property type="project" value="TreeGrafter"/>
</dbReference>
<dbReference type="GO" id="GO:0005874">
    <property type="term" value="C:microtubule"/>
    <property type="evidence" value="ECO:0007669"/>
    <property type="project" value="UniProtKB-KW"/>
</dbReference>
<dbReference type="GO" id="GO:0031122">
    <property type="term" value="P:cytoplasmic microtubule organization"/>
    <property type="evidence" value="ECO:0007669"/>
    <property type="project" value="TreeGrafter"/>
</dbReference>
<feature type="region of interest" description="Disordered" evidence="7">
    <location>
        <begin position="2227"/>
        <end position="2286"/>
    </location>
</feature>
<sequence length="2447" mass="252186">MSISSSSVYWNVWRLVQQVSGGIDSQANASMRHRRLRAKAYAILLDFEDEPYPDIPDDQRELANAQAATEELLRLRTEGRHSTASRITWRLDELAELQHQYHDGDTTIPRVISFLLRLRGLGNGEHISGTGGALAAGTAATAALPALHTPLTTLASVNIATAAASDPASRARQPAVSLSIFGIVEPSNGCNSGGLTKAAAPLTAVFDGIPVGRRLRLMPPPRAIAVSPLEPIVTFPSSPRPPPQAPPLRALAAGGLSGGACPESLVAAVALGGGGTADTDPALTSWFPFRDCAGMPLQPAFNAPLDELLLRQDDPDLWTHASATAPQSLKGLAGGGAASSGGGAADVAAAPVGEVPSVVPLMLGPLQQSLVHTRFHHLNPLLLRLSGTQSECFRLPLEEAAAAAAADYGYGGDGYVTDADGDPAVLQNGDGPVILDLPAPFALVALGVGRENRTPSVFLPSPLPPPAGRRLNSTFLFPPAVMAATAAGRDSRMSCASLPPPPPPNSFLTAGIASYCASIGGGGAAWFQRQREGSGADILIQKVPGRSSSAKVMQTAPGFVGTGASSTVAAGRSAAEDDVLLYDMAIMALQGVASALWILRSGVIRWHCIRLSSQSRLLAQLCDTGELRLRLGAFVAAYGTYGTASQGGDGGQHDDVLAAFSDAVRELLVLYDKELQGLAAWHGSGLSTKPRGGGDGGGGGGAATYGKTKGGGNYRDASPSSYLFGDPKSANAPYVKARTTGHVPGPDGGAGRGGGLLGLFLCLAPLRVHLQRLADVCMCVPDPAWIPPQTQGSTTAARARVGAPRDEVAVLRMAVPQLAPSLWQVYGFPQGPELLDRLYGALLQTDHAKTPLLRLLFTAACMPYIRRMRAWMYDPLEGGAAAISPTPPTPPAFTAPLQRLLTAAGLQMRLLEELSGDLGDIAARFRSMAAVEAEEARLIAQQYDEALTSPSSSSSGTSSTSAGAAVGGGSMATAVAASSGSQSVAHLPGMPGIGLPRSDGSPYGGGGGGGGGRGSGGGKGTTATSGGGGSTGPVADEFNYPLVFGLEALQQLSEAAAAAAATRDSELSSLLAVLDRRRQALAEAADQRTLAATQASLAAAEAARIAKAAAAQEIRLARSRLLAEQRAELDERAARVRAERDRRIAEEQSLAAEAVLREHNEAAAALAAELARLRASYGGASYSEGGAAAGAAAVSAGMLLADERAAEAAARLRRCEWREARMALAARRRLLWQGIQAEELAQLREVVAAARSAKAIVPATDGCGAAAAAAAAAVEQPLSTDDDGGGSNTAGVPFLMTDGDNARQVADAGGGGGGGGNHSLYDTGMAAAPLQPQGLLALPRSPREGDAAMMLCSVQSSPAVTPRHGGGTPEISIAVTTPSLHILTEGLVASSPRAMMSPRYGSRGSPSIVAHVAKPRRATFHDLGPSIAQLSPGGGLTAAAAAAGTMSAFPSPARRTRASDGGGPALRTPLRDQGQRPIGHHPGSTRRSHSLTGQAAFAAAMSPSLSIPAAWGNRPEGAIVGAPSDPWARVTGTPQGGVFRPASPGAGGRQGPPRGYMPSVWGNSGRGPTGRVGAAGGLLLELQSRQSRRRWALPEIGAGAAAGAMPSLAQSLQSAGMNPEDVESSLRREQMEGYPGEGGGGATDATTDVFDAASQATQSGALLSTDVAAVAVWAAAWQQGPGAVAGATSAAAEGAPEFVLNATSYTGPTDGGVSNLAQPRRRALWKLPAVATTGPAIGAMHERTSAVGVLPSAPINAPVLNQATCSPQSFSSPRHPHCNGSGGWRDPVKALLREYMGDPRVARRIGAACTPPRRAAAAAAVADAQWQSPQHPHERALLASDRRRDTFDALDSNNTCAVTFDGRDTSMSRPRREPLSEDLAYAPVGVAVQTCLYGTVLAQYRLTTRAIWHVLVYEYRLLQYCEALRRFFFCEAGDVAGALADSLTRRVEARPHVPPSTAELRAMLDEALQGCSMVAAAAAASIARQRSDAAASVAAAARSGDAVYSDGGTAAPCSGGGGLGRGLSGGSSDDAVRVVQLLRVRSVPRRNLGTGSYFASDVLYVTSQVPRPLDAVITPDSLRDYADVFSLLLRVCCAASVLTACWSRLNAATGLLVALELGGDRRRRCHGHPRGGGGAAAAAATTAGLHPLWQKRLAIARLWLQVASHVVGLLRQHLQVELQAQCWEGLASALGGPTPQDLIQMREAHFRYLAAAREVCMLPPREACGPDPGAISPARTSAHAGSGAQTTPSGIGKNQHQQQHHPHQQQQQQQQYYHHNYQQQQQQQQHSLPGPLLMDVLQCSAALAGVLRRALTALETHASSSSESTVLSAQPRQPTVSPVLSAVSRAVQAAGALAAVPEVTGGDDSEKMWRDSVADMAANDLDELWAHVVVCQGRLGRALGALHGALRRMGAGGGAGEGTGLLSEMAAVLSSEPLCMFGSGRSASELI</sequence>
<dbReference type="Pfam" id="PF04130">
    <property type="entry name" value="GCP_C_terminal"/>
    <property type="match status" value="1"/>
</dbReference>
<dbReference type="InterPro" id="IPR007259">
    <property type="entry name" value="GCP"/>
</dbReference>
<gene>
    <name evidence="9" type="ORF">Vretimale_1200</name>
</gene>
<protein>
    <recommendedName>
        <fullName evidence="8">Gamma tubulin complex component C-terminal domain-containing protein</fullName>
    </recommendedName>
</protein>
<reference evidence="9" key="1">
    <citation type="journal article" date="2021" name="Proc. Natl. Acad. Sci. U.S.A.">
        <title>Three genomes in the algal genus Volvox reveal the fate of a haploid sex-determining region after a transition to homothallism.</title>
        <authorList>
            <person name="Yamamoto K."/>
            <person name="Hamaji T."/>
            <person name="Kawai-Toyooka H."/>
            <person name="Matsuzaki R."/>
            <person name="Takahashi F."/>
            <person name="Nishimura Y."/>
            <person name="Kawachi M."/>
            <person name="Noguchi H."/>
            <person name="Minakuchi Y."/>
            <person name="Umen J.G."/>
            <person name="Toyoda A."/>
            <person name="Nozaki H."/>
        </authorList>
    </citation>
    <scope>NUCLEOTIDE SEQUENCE</scope>
    <source>
        <strain evidence="9">NIES-3785</strain>
    </source>
</reference>
<dbReference type="Proteomes" id="UP000722791">
    <property type="component" value="Unassembled WGS sequence"/>
</dbReference>
<organism evidence="9 10">
    <name type="scientific">Volvox reticuliferus</name>
    <dbReference type="NCBI Taxonomy" id="1737510"/>
    <lineage>
        <taxon>Eukaryota</taxon>
        <taxon>Viridiplantae</taxon>
        <taxon>Chlorophyta</taxon>
        <taxon>core chlorophytes</taxon>
        <taxon>Chlorophyceae</taxon>
        <taxon>CS clade</taxon>
        <taxon>Chlamydomonadales</taxon>
        <taxon>Volvocaceae</taxon>
        <taxon>Volvox</taxon>
    </lineage>
</organism>
<name>A0A8J4FY15_9CHLO</name>
<evidence type="ECO:0000259" key="8">
    <source>
        <dbReference type="Pfam" id="PF04130"/>
    </source>
</evidence>
<feature type="region of interest" description="Disordered" evidence="7">
    <location>
        <begin position="987"/>
        <end position="1032"/>
    </location>
</feature>
<feature type="compositionally biased region" description="Gly residues" evidence="7">
    <location>
        <begin position="1002"/>
        <end position="1031"/>
    </location>
</feature>
<evidence type="ECO:0000256" key="6">
    <source>
        <dbReference type="SAM" id="Coils"/>
    </source>
</evidence>
<dbReference type="PANTHER" id="PTHR19302:SF59">
    <property type="entry name" value="HYPOTHETICAL GAMMA-TUBULIN COMPLEX"/>
    <property type="match status" value="1"/>
</dbReference>
<dbReference type="Gene3D" id="1.20.120.1900">
    <property type="entry name" value="Gamma-tubulin complex, C-terminal domain"/>
    <property type="match status" value="1"/>
</dbReference>
<comment type="subcellular location">
    <subcellularLocation>
        <location evidence="1">Cytoplasm</location>
        <location evidence="1">Cytoskeleton</location>
    </subcellularLocation>
</comment>
<dbReference type="GO" id="GO:0000922">
    <property type="term" value="C:spindle pole"/>
    <property type="evidence" value="ECO:0007669"/>
    <property type="project" value="InterPro"/>
</dbReference>
<evidence type="ECO:0000313" key="9">
    <source>
        <dbReference type="EMBL" id="GIL95131.1"/>
    </source>
</evidence>
<feature type="domain" description="Gamma tubulin complex component C-terminal" evidence="8">
    <location>
        <begin position="1917"/>
        <end position="2220"/>
    </location>
</feature>
<evidence type="ECO:0000256" key="3">
    <source>
        <dbReference type="ARBA" id="ARBA00022490"/>
    </source>
</evidence>
<evidence type="ECO:0000256" key="2">
    <source>
        <dbReference type="ARBA" id="ARBA00010337"/>
    </source>
</evidence>
<keyword evidence="6" id="KW-0175">Coiled coil</keyword>
<feature type="coiled-coil region" evidence="6">
    <location>
        <begin position="1119"/>
        <end position="1176"/>
    </location>
</feature>
<dbReference type="GO" id="GO:0051321">
    <property type="term" value="P:meiotic cell cycle"/>
    <property type="evidence" value="ECO:0007669"/>
    <property type="project" value="TreeGrafter"/>
</dbReference>
<feature type="region of interest" description="Disordered" evidence="7">
    <location>
        <begin position="947"/>
        <end position="966"/>
    </location>
</feature>
<evidence type="ECO:0000256" key="7">
    <source>
        <dbReference type="SAM" id="MobiDB-lite"/>
    </source>
</evidence>
<evidence type="ECO:0000256" key="5">
    <source>
        <dbReference type="ARBA" id="ARBA00023212"/>
    </source>
</evidence>
<keyword evidence="4" id="KW-0493">Microtubule</keyword>
<feature type="region of interest" description="Disordered" evidence="7">
    <location>
        <begin position="1607"/>
        <end position="1646"/>
    </location>
</feature>
<dbReference type="GO" id="GO:0000278">
    <property type="term" value="P:mitotic cell cycle"/>
    <property type="evidence" value="ECO:0007669"/>
    <property type="project" value="TreeGrafter"/>
</dbReference>
<dbReference type="EMBL" id="BNCQ01000002">
    <property type="protein sequence ID" value="GIL95131.1"/>
    <property type="molecule type" value="Genomic_DNA"/>
</dbReference>
<dbReference type="GO" id="GO:0000930">
    <property type="term" value="C:gamma-tubulin complex"/>
    <property type="evidence" value="ECO:0007669"/>
    <property type="project" value="TreeGrafter"/>
</dbReference>
<dbReference type="PANTHER" id="PTHR19302">
    <property type="entry name" value="GAMMA TUBULIN COMPLEX PROTEIN"/>
    <property type="match status" value="1"/>
</dbReference>
<accession>A0A8J4FY15</accession>
<evidence type="ECO:0000313" key="10">
    <source>
        <dbReference type="Proteomes" id="UP000722791"/>
    </source>
</evidence>
<comment type="similarity">
    <text evidence="2">Belongs to the TUBGCP family.</text>
</comment>
<feature type="region of interest" description="Disordered" evidence="7">
    <location>
        <begin position="1450"/>
        <end position="1490"/>
    </location>
</feature>
<dbReference type="InterPro" id="IPR042241">
    <property type="entry name" value="GCP_C_sf"/>
</dbReference>
<proteinExistence type="inferred from homology"/>
<keyword evidence="3" id="KW-0963">Cytoplasm</keyword>
<comment type="caution">
    <text evidence="9">The sequence shown here is derived from an EMBL/GenBank/DDBJ whole genome shotgun (WGS) entry which is preliminary data.</text>
</comment>
<dbReference type="InterPro" id="IPR040457">
    <property type="entry name" value="GCP_C"/>
</dbReference>
<evidence type="ECO:0000256" key="1">
    <source>
        <dbReference type="ARBA" id="ARBA00004245"/>
    </source>
</evidence>